<protein>
    <submittedName>
        <fullName evidence="3">Carboxyl transferase</fullName>
    </submittedName>
</protein>
<name>A0ABR7IQY5_9CLOT</name>
<evidence type="ECO:0000259" key="2">
    <source>
        <dbReference type="PROSITE" id="PS50989"/>
    </source>
</evidence>
<feature type="domain" description="CoA carboxyltransferase N-terminal" evidence="1">
    <location>
        <begin position="1"/>
        <end position="231"/>
    </location>
</feature>
<accession>A0ABR7IQY5</accession>
<dbReference type="RefSeq" id="WP_186996457.1">
    <property type="nucleotide sequence ID" value="NZ_JACOQK010000001.1"/>
</dbReference>
<dbReference type="Gene3D" id="3.90.226.10">
    <property type="entry name" value="2-enoyl-CoA Hydratase, Chain A, domain 1"/>
    <property type="match status" value="2"/>
</dbReference>
<dbReference type="PANTHER" id="PTHR43842:SF2">
    <property type="entry name" value="PROPIONYL-COA CARBOXYLASE BETA CHAIN, MITOCHONDRIAL"/>
    <property type="match status" value="1"/>
</dbReference>
<proteinExistence type="predicted"/>
<dbReference type="PROSITE" id="PS50980">
    <property type="entry name" value="COA_CT_NTER"/>
    <property type="match status" value="1"/>
</dbReference>
<dbReference type="PANTHER" id="PTHR43842">
    <property type="entry name" value="PROPIONYL-COA CARBOXYLASE BETA CHAIN"/>
    <property type="match status" value="1"/>
</dbReference>
<dbReference type="Proteomes" id="UP000649151">
    <property type="component" value="Unassembled WGS sequence"/>
</dbReference>
<dbReference type="Pfam" id="PF01039">
    <property type="entry name" value="Carboxyl_trans"/>
    <property type="match status" value="1"/>
</dbReference>
<dbReference type="PROSITE" id="PS50989">
    <property type="entry name" value="COA_CT_CTER"/>
    <property type="match status" value="1"/>
</dbReference>
<evidence type="ECO:0000313" key="3">
    <source>
        <dbReference type="EMBL" id="MBC5787538.1"/>
    </source>
</evidence>
<dbReference type="InterPro" id="IPR011762">
    <property type="entry name" value="COA_CT_N"/>
</dbReference>
<dbReference type="GO" id="GO:0016740">
    <property type="term" value="F:transferase activity"/>
    <property type="evidence" value="ECO:0007669"/>
    <property type="project" value="UniProtKB-KW"/>
</dbReference>
<sequence>MSSEIKMQKLADFRKKMNETAPAKERLASLFDESSFVELDAFATAADGQACGVVTGYGYVDGNPVYAFSQDITAESGAVTAAHAKKIKKIYDLAAKTGSPVVGIYDSNGAKLTEGMDALGAYGEIMLAVNNLSGVVPQISLVLGTCAGNMAMIACSADVVIMSEKAEFFLTAPFTAAANGEDAALAGTAKAAEASGAVHLVAADDAAAIESARKVIGMLPSNNLSIAPIFDFAANEVAVTANSSAKEVINAVADVDSLVELQPGFGACMVTALATIAGNPVGVVATDKSTPICAAGANKAARFVRFCDAFNLPIVTFVDTKGFEVSLATELAGSIREMAKLAHAYAEATTAKVSVVTGEAYGPAYTMLAGKSSNADVAVAWAGASISALKPETSVELLWHEKLAGAKNLSTARAELVEEYKNTLASPFEAAKDGYLDNVILPEETRNTVICALDMLAGKRVSKLPKKHGNMPL</sequence>
<dbReference type="InterPro" id="IPR051047">
    <property type="entry name" value="AccD/PCCB"/>
</dbReference>
<dbReference type="SUPFAM" id="SSF52096">
    <property type="entry name" value="ClpP/crotonase"/>
    <property type="match status" value="2"/>
</dbReference>
<keyword evidence="3" id="KW-0808">Transferase</keyword>
<evidence type="ECO:0000259" key="1">
    <source>
        <dbReference type="PROSITE" id="PS50980"/>
    </source>
</evidence>
<dbReference type="InterPro" id="IPR029045">
    <property type="entry name" value="ClpP/crotonase-like_dom_sf"/>
</dbReference>
<evidence type="ECO:0000313" key="4">
    <source>
        <dbReference type="Proteomes" id="UP000649151"/>
    </source>
</evidence>
<gene>
    <name evidence="3" type="ORF">H8Z77_05815</name>
</gene>
<dbReference type="EMBL" id="JACOQK010000001">
    <property type="protein sequence ID" value="MBC5787538.1"/>
    <property type="molecule type" value="Genomic_DNA"/>
</dbReference>
<feature type="domain" description="CoA carboxyltransferase C-terminal" evidence="2">
    <location>
        <begin position="234"/>
        <end position="467"/>
    </location>
</feature>
<comment type="caution">
    <text evidence="3">The sequence shown here is derived from an EMBL/GenBank/DDBJ whole genome shotgun (WGS) entry which is preliminary data.</text>
</comment>
<keyword evidence="4" id="KW-1185">Reference proteome</keyword>
<dbReference type="InterPro" id="IPR034733">
    <property type="entry name" value="AcCoA_carboxyl_beta"/>
</dbReference>
<reference evidence="3 4" key="1">
    <citation type="submission" date="2020-08" db="EMBL/GenBank/DDBJ databases">
        <title>Genome public.</title>
        <authorList>
            <person name="Liu C."/>
            <person name="Sun Q."/>
        </authorList>
    </citation>
    <scope>NUCLEOTIDE SEQUENCE [LARGE SCALE GENOMIC DNA]</scope>
    <source>
        <strain evidence="3 4">NSJ-27</strain>
    </source>
</reference>
<dbReference type="InterPro" id="IPR011763">
    <property type="entry name" value="COA_CT_C"/>
</dbReference>
<organism evidence="3 4">
    <name type="scientific">Clostridium facile</name>
    <dbReference type="NCBI Taxonomy" id="2763035"/>
    <lineage>
        <taxon>Bacteria</taxon>
        <taxon>Bacillati</taxon>
        <taxon>Bacillota</taxon>
        <taxon>Clostridia</taxon>
        <taxon>Eubacteriales</taxon>
        <taxon>Clostridiaceae</taxon>
        <taxon>Clostridium</taxon>
    </lineage>
</organism>